<dbReference type="EMBL" id="JADZLT010000042">
    <property type="protein sequence ID" value="MBH0237301.1"/>
    <property type="molecule type" value="Genomic_DNA"/>
</dbReference>
<reference evidence="7" key="1">
    <citation type="submission" date="2020-12" db="EMBL/GenBank/DDBJ databases">
        <title>Methylobrevis albus sp. nov., isolated from fresh water lack sediment.</title>
        <authorList>
            <person name="Zou Q."/>
        </authorList>
    </citation>
    <scope>NUCLEOTIDE SEQUENCE</scope>
    <source>
        <strain evidence="7">L22</strain>
    </source>
</reference>
<dbReference type="RefSeq" id="WP_197310396.1">
    <property type="nucleotide sequence ID" value="NZ_JADZLT010000042.1"/>
</dbReference>
<dbReference type="PANTHER" id="PTHR11717">
    <property type="entry name" value="LOW MOLECULAR WEIGHT PROTEIN TYROSINE PHOSPHATASE"/>
    <property type="match status" value="1"/>
</dbReference>
<dbReference type="InterPro" id="IPR017867">
    <property type="entry name" value="Tyr_phospatase_low_mol_wt"/>
</dbReference>
<evidence type="ECO:0000256" key="2">
    <source>
        <dbReference type="ARBA" id="ARBA00013064"/>
    </source>
</evidence>
<dbReference type="Pfam" id="PF01451">
    <property type="entry name" value="LMWPc"/>
    <property type="match status" value="1"/>
</dbReference>
<dbReference type="CDD" id="cd16343">
    <property type="entry name" value="LMWPTP"/>
    <property type="match status" value="1"/>
</dbReference>
<accession>A0A931I122</accession>
<feature type="domain" description="Phosphotyrosine protein phosphatase I" evidence="6">
    <location>
        <begin position="2"/>
        <end position="150"/>
    </location>
</feature>
<evidence type="ECO:0000256" key="1">
    <source>
        <dbReference type="ARBA" id="ARBA00011063"/>
    </source>
</evidence>
<dbReference type="InterPro" id="IPR036196">
    <property type="entry name" value="Ptyr_pPase_sf"/>
</dbReference>
<organism evidence="7 8">
    <name type="scientific">Methylobrevis albus</name>
    <dbReference type="NCBI Taxonomy" id="2793297"/>
    <lineage>
        <taxon>Bacteria</taxon>
        <taxon>Pseudomonadati</taxon>
        <taxon>Pseudomonadota</taxon>
        <taxon>Alphaproteobacteria</taxon>
        <taxon>Hyphomicrobiales</taxon>
        <taxon>Pleomorphomonadaceae</taxon>
        <taxon>Methylobrevis</taxon>
    </lineage>
</organism>
<dbReference type="SUPFAM" id="SSF52788">
    <property type="entry name" value="Phosphotyrosine protein phosphatases I"/>
    <property type="match status" value="1"/>
</dbReference>
<keyword evidence="4" id="KW-0904">Protein phosphatase</keyword>
<evidence type="ECO:0000313" key="7">
    <source>
        <dbReference type="EMBL" id="MBH0237301.1"/>
    </source>
</evidence>
<feature type="active site" description="Proton donor" evidence="5">
    <location>
        <position position="124"/>
    </location>
</feature>
<evidence type="ECO:0000256" key="3">
    <source>
        <dbReference type="ARBA" id="ARBA00022801"/>
    </source>
</evidence>
<dbReference type="InterPro" id="IPR023485">
    <property type="entry name" value="Ptyr_pPase"/>
</dbReference>
<proteinExistence type="inferred from homology"/>
<evidence type="ECO:0000256" key="4">
    <source>
        <dbReference type="ARBA" id="ARBA00022912"/>
    </source>
</evidence>
<evidence type="ECO:0000313" key="8">
    <source>
        <dbReference type="Proteomes" id="UP000631694"/>
    </source>
</evidence>
<feature type="active site" description="Nucleophile" evidence="5">
    <location>
        <position position="8"/>
    </location>
</feature>
<dbReference type="InterPro" id="IPR050438">
    <property type="entry name" value="LMW_PTPase"/>
</dbReference>
<protein>
    <recommendedName>
        <fullName evidence="2">protein-tyrosine-phosphatase</fullName>
        <ecNumber evidence="2">3.1.3.48</ecNumber>
    </recommendedName>
</protein>
<keyword evidence="3" id="KW-0378">Hydrolase</keyword>
<sequence length="159" mass="16894">MSSILFVCLGNICRSPSAEGFLRAALAGAGVGQRFTLDSAGTGGWHAGEPPDPRAIRAAADVGVDISDLRARQVRPSDFTRFDLILAMDRQNLADLTRLAPSGSTARLLLYREAAFDEAKDVADPYYGGRADFAACADLCAKASRRLVERYADPQAASG</sequence>
<dbReference type="GO" id="GO:0004725">
    <property type="term" value="F:protein tyrosine phosphatase activity"/>
    <property type="evidence" value="ECO:0007669"/>
    <property type="project" value="UniProtKB-EC"/>
</dbReference>
<dbReference type="Proteomes" id="UP000631694">
    <property type="component" value="Unassembled WGS sequence"/>
</dbReference>
<gene>
    <name evidence="7" type="ORF">I5731_05655</name>
</gene>
<evidence type="ECO:0000259" key="6">
    <source>
        <dbReference type="SMART" id="SM00226"/>
    </source>
</evidence>
<feature type="active site" evidence="5">
    <location>
        <position position="14"/>
    </location>
</feature>
<dbReference type="Gene3D" id="3.40.50.2300">
    <property type="match status" value="1"/>
</dbReference>
<evidence type="ECO:0000256" key="5">
    <source>
        <dbReference type="PIRSR" id="PIRSR617867-1"/>
    </source>
</evidence>
<name>A0A931I122_9HYPH</name>
<comment type="caution">
    <text evidence="7">The sequence shown here is derived from an EMBL/GenBank/DDBJ whole genome shotgun (WGS) entry which is preliminary data.</text>
</comment>
<comment type="similarity">
    <text evidence="1">Belongs to the low molecular weight phosphotyrosine protein phosphatase family.</text>
</comment>
<dbReference type="PRINTS" id="PR00719">
    <property type="entry name" value="LMWPTPASE"/>
</dbReference>
<dbReference type="SMART" id="SM00226">
    <property type="entry name" value="LMWPc"/>
    <property type="match status" value="1"/>
</dbReference>
<dbReference type="PANTHER" id="PTHR11717:SF7">
    <property type="entry name" value="LOW MOLECULAR WEIGHT PHOSPHOTYROSINE PROTEIN PHOSPHATASE"/>
    <property type="match status" value="1"/>
</dbReference>
<dbReference type="AlphaFoldDB" id="A0A931I122"/>
<dbReference type="EC" id="3.1.3.48" evidence="2"/>
<keyword evidence="8" id="KW-1185">Reference proteome</keyword>